<evidence type="ECO:0000313" key="2">
    <source>
        <dbReference type="Proteomes" id="UP001163603"/>
    </source>
</evidence>
<accession>A0ACC0XWU9</accession>
<comment type="caution">
    <text evidence="1">The sequence shown here is derived from an EMBL/GenBank/DDBJ whole genome shotgun (WGS) entry which is preliminary data.</text>
</comment>
<name>A0ACC0XWU9_9ROSI</name>
<dbReference type="Proteomes" id="UP001163603">
    <property type="component" value="Chromosome 10"/>
</dbReference>
<proteinExistence type="predicted"/>
<organism evidence="1 2">
    <name type="scientific">Pistacia integerrima</name>
    <dbReference type="NCBI Taxonomy" id="434235"/>
    <lineage>
        <taxon>Eukaryota</taxon>
        <taxon>Viridiplantae</taxon>
        <taxon>Streptophyta</taxon>
        <taxon>Embryophyta</taxon>
        <taxon>Tracheophyta</taxon>
        <taxon>Spermatophyta</taxon>
        <taxon>Magnoliopsida</taxon>
        <taxon>eudicotyledons</taxon>
        <taxon>Gunneridae</taxon>
        <taxon>Pentapetalae</taxon>
        <taxon>rosids</taxon>
        <taxon>malvids</taxon>
        <taxon>Sapindales</taxon>
        <taxon>Anacardiaceae</taxon>
        <taxon>Pistacia</taxon>
    </lineage>
</organism>
<dbReference type="EMBL" id="CM047745">
    <property type="protein sequence ID" value="KAJ0025940.1"/>
    <property type="molecule type" value="Genomic_DNA"/>
</dbReference>
<reference evidence="2" key="1">
    <citation type="journal article" date="2023" name="G3 (Bethesda)">
        <title>Genome assembly and association tests identify interacting loci associated with vigor, precocity, and sex in interspecific pistachio rootstocks.</title>
        <authorList>
            <person name="Palmer W."/>
            <person name="Jacygrad E."/>
            <person name="Sagayaradj S."/>
            <person name="Cavanaugh K."/>
            <person name="Han R."/>
            <person name="Bertier L."/>
            <person name="Beede B."/>
            <person name="Kafkas S."/>
            <person name="Golino D."/>
            <person name="Preece J."/>
            <person name="Michelmore R."/>
        </authorList>
    </citation>
    <scope>NUCLEOTIDE SEQUENCE [LARGE SCALE GENOMIC DNA]</scope>
</reference>
<gene>
    <name evidence="1" type="ORF">Pint_07507</name>
</gene>
<evidence type="ECO:0000313" key="1">
    <source>
        <dbReference type="EMBL" id="KAJ0025940.1"/>
    </source>
</evidence>
<sequence>MQNTGVDQVPIGIGKLKHLRYLDLSKNIGIMRLPSSITRLQNLQTLKLMSCKMLEKLPRDMRKMTSLRHLELDQCIGLTQMPSGLGQLTALNTLSRFVVGKASSSSSSSGSLRELKYLNNLRGELAITKLENLKNAASESREANLKSKQHLQVLRLEWTREVNDHKIIEEDEKLLEILQPHPQLKEFHIYGYRAGRFPNWIISDLSLLLPNLLEINIWRCYRCLELPLFSQLSKLKVLKLEEVTAVEYIETGDPHMGEKKEPATFFPSLKELRLFDLRNLKGWWKEAVDEASLPSFPCLSKLVVGHCPEFAYLPLHPILEELELKDTSEKLIQKLMMIAAETEESSTTATNISFSSSRSPLAKLKHLSIDSVMDLVSLPLKGLQSLTFLEYLSVSNCPKLLCLPGEALRGLTSLRFLSISGCAKLMSLSKGLKYLTALEELEIKECRELDLSNGDEDGMQLQGLKCLCTLKIGDMPKLVSLPDGLQQATSLKNLWIRSCPGLKSLPDWIGNLTLLRSLEISDCLGLTSLPQSMCYLKALQSLEISKCPLSFAANQKETSANWPQLAHIPDIQIDTEKSEKREILLRRSRQLSNRS</sequence>
<keyword evidence="2" id="KW-1185">Reference proteome</keyword>
<protein>
    <submittedName>
        <fullName evidence="1">Uncharacterized protein</fullName>
    </submittedName>
</protein>